<dbReference type="NCBIfam" id="TIGR00455">
    <property type="entry name" value="apsK"/>
    <property type="match status" value="1"/>
</dbReference>
<dbReference type="WBParaSite" id="SBAD_0000813901-mRNA-1">
    <property type="protein sequence ID" value="SBAD_0000813901-mRNA-1"/>
    <property type="gene ID" value="SBAD_0000813901"/>
</dbReference>
<evidence type="ECO:0000256" key="2">
    <source>
        <dbReference type="ARBA" id="ARBA00007268"/>
    </source>
</evidence>
<dbReference type="UniPathway" id="UPA00097"/>
<dbReference type="SUPFAM" id="SSF52540">
    <property type="entry name" value="P-loop containing nucleoside triphosphate hydrolases"/>
    <property type="match status" value="1"/>
</dbReference>
<dbReference type="InterPro" id="IPR025980">
    <property type="entry name" value="ATP-Sase_PUA-like_dom"/>
</dbReference>
<dbReference type="GO" id="GO:0050428">
    <property type="term" value="P:3'-phosphoadenosine 5'-phosphosulfate biosynthetic process"/>
    <property type="evidence" value="ECO:0007669"/>
    <property type="project" value="TreeGrafter"/>
</dbReference>
<dbReference type="InterPro" id="IPR002891">
    <property type="entry name" value="APS"/>
</dbReference>
<feature type="domain" description="APS kinase" evidence="9">
    <location>
        <begin position="55"/>
        <end position="206"/>
    </location>
</feature>
<evidence type="ECO:0000256" key="1">
    <source>
        <dbReference type="ARBA" id="ARBA00005050"/>
    </source>
</evidence>
<keyword evidence="8" id="KW-0067">ATP-binding</keyword>
<dbReference type="OrthoDB" id="506431at2759"/>
<evidence type="ECO:0000313" key="13">
    <source>
        <dbReference type="Proteomes" id="UP000270296"/>
    </source>
</evidence>
<dbReference type="InterPro" id="IPR002650">
    <property type="entry name" value="Sulphate_adenylyltransferase"/>
</dbReference>
<comment type="similarity">
    <text evidence="3">In the C-terminal section; belongs to the sulfate adenylyltransferase family.</text>
</comment>
<dbReference type="SUPFAM" id="SSF88697">
    <property type="entry name" value="PUA domain-like"/>
    <property type="match status" value="1"/>
</dbReference>
<feature type="domain" description="ATP-sulfurylase PUA-like" evidence="11">
    <location>
        <begin position="240"/>
        <end position="388"/>
    </location>
</feature>
<dbReference type="Gene3D" id="3.40.50.620">
    <property type="entry name" value="HUPs"/>
    <property type="match status" value="1"/>
</dbReference>
<dbReference type="InterPro" id="IPR014729">
    <property type="entry name" value="Rossmann-like_a/b/a_fold"/>
</dbReference>
<evidence type="ECO:0000313" key="14">
    <source>
        <dbReference type="WBParaSite" id="SBAD_0000813901-mRNA-1"/>
    </source>
</evidence>
<evidence type="ECO:0000259" key="9">
    <source>
        <dbReference type="Pfam" id="PF01583"/>
    </source>
</evidence>
<keyword evidence="4" id="KW-0808">Transferase</keyword>
<dbReference type="InterPro" id="IPR059117">
    <property type="entry name" value="APS_kinase_dom"/>
</dbReference>
<evidence type="ECO:0000256" key="8">
    <source>
        <dbReference type="ARBA" id="ARBA00022840"/>
    </source>
</evidence>
<dbReference type="GO" id="GO:0005524">
    <property type="term" value="F:ATP binding"/>
    <property type="evidence" value="ECO:0007669"/>
    <property type="project" value="UniProtKB-KW"/>
</dbReference>
<dbReference type="Proteomes" id="UP000270296">
    <property type="component" value="Unassembled WGS sequence"/>
</dbReference>
<name>A0A183IW49_9BILA</name>
<dbReference type="Gene3D" id="3.40.50.300">
    <property type="entry name" value="P-loop containing nucleotide triphosphate hydrolases"/>
    <property type="match status" value="1"/>
</dbReference>
<accession>A0A183IW49</accession>
<dbReference type="CDD" id="cd02027">
    <property type="entry name" value="APSK"/>
    <property type="match status" value="1"/>
</dbReference>
<dbReference type="InterPro" id="IPR015947">
    <property type="entry name" value="PUA-like_sf"/>
</dbReference>
<comment type="pathway">
    <text evidence="1">Sulfur metabolism; sulfate assimilation.</text>
</comment>
<dbReference type="FunFam" id="3.40.50.620:FF:000006">
    <property type="entry name" value="bifunctional 3'-phosphoadenosine 5'-phosphosulfate synthase 1"/>
    <property type="match status" value="1"/>
</dbReference>
<organism evidence="14">
    <name type="scientific">Soboliphyme baturini</name>
    <dbReference type="NCBI Taxonomy" id="241478"/>
    <lineage>
        <taxon>Eukaryota</taxon>
        <taxon>Metazoa</taxon>
        <taxon>Ecdysozoa</taxon>
        <taxon>Nematoda</taxon>
        <taxon>Enoplea</taxon>
        <taxon>Dorylaimia</taxon>
        <taxon>Dioctophymatida</taxon>
        <taxon>Dioctophymatoidea</taxon>
        <taxon>Soboliphymatidae</taxon>
        <taxon>Soboliphyme</taxon>
    </lineage>
</organism>
<evidence type="ECO:0000256" key="4">
    <source>
        <dbReference type="ARBA" id="ARBA00022679"/>
    </source>
</evidence>
<evidence type="ECO:0000313" key="12">
    <source>
        <dbReference type="EMBL" id="VDP14483.1"/>
    </source>
</evidence>
<dbReference type="InterPro" id="IPR024951">
    <property type="entry name" value="Sulfurylase_cat_dom"/>
</dbReference>
<dbReference type="GO" id="GO:0004020">
    <property type="term" value="F:adenylylsulfate kinase activity"/>
    <property type="evidence" value="ECO:0007669"/>
    <property type="project" value="InterPro"/>
</dbReference>
<dbReference type="NCBIfam" id="TIGR00339">
    <property type="entry name" value="sopT"/>
    <property type="match status" value="1"/>
</dbReference>
<dbReference type="EMBL" id="UZAM01010996">
    <property type="protein sequence ID" value="VDP14483.1"/>
    <property type="molecule type" value="Genomic_DNA"/>
</dbReference>
<dbReference type="GO" id="GO:0004781">
    <property type="term" value="F:sulfate adenylyltransferase (ATP) activity"/>
    <property type="evidence" value="ECO:0007669"/>
    <property type="project" value="InterPro"/>
</dbReference>
<dbReference type="Pfam" id="PF01747">
    <property type="entry name" value="ATP-sulfurylase"/>
    <property type="match status" value="1"/>
</dbReference>
<dbReference type="CDD" id="cd00517">
    <property type="entry name" value="ATPS"/>
    <property type="match status" value="1"/>
</dbReference>
<evidence type="ECO:0000256" key="3">
    <source>
        <dbReference type="ARBA" id="ARBA00009290"/>
    </source>
</evidence>
<protein>
    <submittedName>
        <fullName evidence="14">APS kinase</fullName>
    </submittedName>
</protein>
<dbReference type="Pfam" id="PF14306">
    <property type="entry name" value="PUA_2"/>
    <property type="match status" value="1"/>
</dbReference>
<proteinExistence type="inferred from homology"/>
<evidence type="ECO:0000259" key="10">
    <source>
        <dbReference type="Pfam" id="PF01747"/>
    </source>
</evidence>
<dbReference type="Pfam" id="PF01583">
    <property type="entry name" value="APS_kinase"/>
    <property type="match status" value="1"/>
</dbReference>
<reference evidence="12 13" key="2">
    <citation type="submission" date="2018-11" db="EMBL/GenBank/DDBJ databases">
        <authorList>
            <consortium name="Pathogen Informatics"/>
        </authorList>
    </citation>
    <scope>NUCLEOTIDE SEQUENCE [LARGE SCALE GENOMIC DNA]</scope>
</reference>
<evidence type="ECO:0000256" key="7">
    <source>
        <dbReference type="ARBA" id="ARBA00022777"/>
    </source>
</evidence>
<reference evidence="14" key="1">
    <citation type="submission" date="2016-06" db="UniProtKB">
        <authorList>
            <consortium name="WormBaseParasite"/>
        </authorList>
    </citation>
    <scope>IDENTIFICATION</scope>
</reference>
<feature type="domain" description="Sulphate adenylyltransferase catalytic" evidence="10">
    <location>
        <begin position="398"/>
        <end position="619"/>
    </location>
</feature>
<dbReference type="Gene3D" id="3.10.400.10">
    <property type="entry name" value="Sulfate adenylyltransferase"/>
    <property type="match status" value="1"/>
</dbReference>
<dbReference type="PANTHER" id="PTHR11055">
    <property type="entry name" value="BIFUNCTIONAL 3'-PHOSPHOADENOSINE 5'-PHOSPHOSULFATE SYNTHASE"/>
    <property type="match status" value="1"/>
</dbReference>
<dbReference type="PANTHER" id="PTHR11055:SF1">
    <property type="entry name" value="PAPS SYNTHETASE, ISOFORM D"/>
    <property type="match status" value="1"/>
</dbReference>
<dbReference type="SUPFAM" id="SSF52374">
    <property type="entry name" value="Nucleotidylyl transferase"/>
    <property type="match status" value="1"/>
</dbReference>
<keyword evidence="6" id="KW-0547">Nucleotide-binding</keyword>
<sequence>MQSLIDFETDFFNLISPSRKRFRSGSNRATNVTLQCHRVTREQRGKAVGKYPGFKGCTVWFTGLSGAGKTTISFALEYILNTLGLPSYGLDGDNMRHGVCNNLGFSSEDRVENIRRVAEVAKLFADAGMISLASFISPFSKDREHARKIHEADGLPFIECHVDTPLEICESRDPKGLYSMARSGRISEFTGINSVYEIPKRPELTLHAGVNTVSQCVYQVLQYLVAKKVVPQEAINELRGRVKPLFVAEPERASLLSTIHDFPHVSLTKVDLQWLQVLAEGWATPLNGFMTERQYLQCLHFGQLLEDGGINQSIPIVLPVDDQAKKVIEKSGTSSVVLEYQGEPVAMLQTFEIYSHRKEERCARQFGTVNVIMESGDWLLGGPLKVFKRIVWNDGLDEYRLTPLEIRQKLAKLGADAVFVFQLRNPVHNGHALLISDTRKHLLEAGYKKPVLLLHPIGGWTKDDDVPLDVRIKQHEALLEEGVLDPESTILAIFPSPMLYAGPTEVQWHARARIAAGVHYYIVGRDPAGIQHPDTGDYLYDPSHGRKVLTMAPGLSSLEILPFKVAAYNKISRKMEYYDPERKEEFDFISGTRMRKLAKEGQDPPDGFMAPKAWLILSNYYRNLHKSAES</sequence>
<evidence type="ECO:0000256" key="6">
    <source>
        <dbReference type="ARBA" id="ARBA00022741"/>
    </source>
</evidence>
<keyword evidence="5" id="KW-0548">Nucleotidyltransferase</keyword>
<evidence type="ECO:0000256" key="5">
    <source>
        <dbReference type="ARBA" id="ARBA00022695"/>
    </source>
</evidence>
<comment type="similarity">
    <text evidence="2">In the N-terminal section; belongs to the APS kinase family.</text>
</comment>
<evidence type="ECO:0000259" key="11">
    <source>
        <dbReference type="Pfam" id="PF14306"/>
    </source>
</evidence>
<gene>
    <name evidence="12" type="ORF">SBAD_LOCUS7846</name>
</gene>
<dbReference type="AlphaFoldDB" id="A0A183IW49"/>
<keyword evidence="13" id="KW-1185">Reference proteome</keyword>
<keyword evidence="7" id="KW-0418">Kinase</keyword>
<dbReference type="InterPro" id="IPR027417">
    <property type="entry name" value="P-loop_NTPase"/>
</dbReference>
<dbReference type="NCBIfam" id="NF003013">
    <property type="entry name" value="PRK03846.1"/>
    <property type="match status" value="1"/>
</dbReference>
<dbReference type="HAMAP" id="MF_00065">
    <property type="entry name" value="Adenylyl_sulf_kinase"/>
    <property type="match status" value="1"/>
</dbReference>
<dbReference type="GO" id="GO:0000103">
    <property type="term" value="P:sulfate assimilation"/>
    <property type="evidence" value="ECO:0007669"/>
    <property type="project" value="UniProtKB-UniPathway"/>
</dbReference>